<dbReference type="EMBL" id="CP006608">
    <property type="protein sequence ID" value="AGR60712.1"/>
    <property type="molecule type" value="Genomic_DNA"/>
</dbReference>
<dbReference type="HOGENOM" id="CLU_3103545_0_0_6"/>
<dbReference type="PATRIC" id="fig|1197719.3.peg.3519"/>
<gene>
    <name evidence="1" type="ORF">A464_3528</name>
</gene>
<evidence type="ECO:0000313" key="2">
    <source>
        <dbReference type="Proteomes" id="UP000015042"/>
    </source>
</evidence>
<proteinExistence type="predicted"/>
<name>S5NKA5_SALBN</name>
<accession>S5NKA5</accession>
<dbReference type="KEGG" id="sbz:A464_3528"/>
<dbReference type="AlphaFoldDB" id="S5NKA5"/>
<dbReference type="Proteomes" id="UP000015042">
    <property type="component" value="Chromosome"/>
</dbReference>
<protein>
    <submittedName>
        <fullName evidence="1">Uncharacterized protein</fullName>
    </submittedName>
</protein>
<evidence type="ECO:0000313" key="1">
    <source>
        <dbReference type="EMBL" id="AGR60712.1"/>
    </source>
</evidence>
<reference evidence="1 2" key="1">
    <citation type="submission" date="2013-07" db="EMBL/GenBank/DDBJ databases">
        <title>Genome sequence of Salmonella bongori N268-08 - a rare clinical isolate.</title>
        <authorList>
            <person name="Marti R."/>
            <person name="Hagens S."/>
            <person name="Loessner M.J."/>
            <person name="Klumpp J."/>
        </authorList>
    </citation>
    <scope>NUCLEOTIDE SEQUENCE [LARGE SCALE GENOMIC DNA]</scope>
    <source>
        <strain evidence="1 2">N268-08</strain>
    </source>
</reference>
<sequence>MRIGGLSAYSLALNDQRKRRYPENQITLSNISGLHKKNRRYNKRRFSIFIF</sequence>
<organism evidence="1 2">
    <name type="scientific">Salmonella bongori N268-08</name>
    <dbReference type="NCBI Taxonomy" id="1197719"/>
    <lineage>
        <taxon>Bacteria</taxon>
        <taxon>Pseudomonadati</taxon>
        <taxon>Pseudomonadota</taxon>
        <taxon>Gammaproteobacteria</taxon>
        <taxon>Enterobacterales</taxon>
        <taxon>Enterobacteriaceae</taxon>
        <taxon>Salmonella</taxon>
    </lineage>
</organism>